<dbReference type="InterPro" id="IPR036291">
    <property type="entry name" value="NAD(P)-bd_dom_sf"/>
</dbReference>
<organism evidence="5 6">
    <name type="scientific">Azospirillum lipoferum</name>
    <dbReference type="NCBI Taxonomy" id="193"/>
    <lineage>
        <taxon>Bacteria</taxon>
        <taxon>Pseudomonadati</taxon>
        <taxon>Pseudomonadota</taxon>
        <taxon>Alphaproteobacteria</taxon>
        <taxon>Rhodospirillales</taxon>
        <taxon>Azospirillaceae</taxon>
        <taxon>Azospirillum</taxon>
    </lineage>
</organism>
<proteinExistence type="inferred from homology"/>
<accession>A0A5A9GKY2</accession>
<feature type="domain" description="Gfo/Idh/MocA-like oxidoreductase N-terminal" evidence="3">
    <location>
        <begin position="15"/>
        <end position="131"/>
    </location>
</feature>
<comment type="caution">
    <text evidence="5">The sequence shown here is derived from an EMBL/GenBank/DDBJ whole genome shotgun (WGS) entry which is preliminary data.</text>
</comment>
<evidence type="ECO:0000256" key="1">
    <source>
        <dbReference type="ARBA" id="ARBA00010928"/>
    </source>
</evidence>
<dbReference type="GO" id="GO:0000166">
    <property type="term" value="F:nucleotide binding"/>
    <property type="evidence" value="ECO:0007669"/>
    <property type="project" value="InterPro"/>
</dbReference>
<keyword evidence="6" id="KW-1185">Reference proteome</keyword>
<keyword evidence="2" id="KW-0560">Oxidoreductase</keyword>
<dbReference type="Proteomes" id="UP000324927">
    <property type="component" value="Unassembled WGS sequence"/>
</dbReference>
<dbReference type="InterPro" id="IPR055170">
    <property type="entry name" value="GFO_IDH_MocA-like_dom"/>
</dbReference>
<dbReference type="OrthoDB" id="9792935at2"/>
<evidence type="ECO:0000259" key="3">
    <source>
        <dbReference type="Pfam" id="PF01408"/>
    </source>
</evidence>
<dbReference type="Pfam" id="PF22725">
    <property type="entry name" value="GFO_IDH_MocA_C3"/>
    <property type="match status" value="1"/>
</dbReference>
<dbReference type="GO" id="GO:0016491">
    <property type="term" value="F:oxidoreductase activity"/>
    <property type="evidence" value="ECO:0007669"/>
    <property type="project" value="UniProtKB-KW"/>
</dbReference>
<evidence type="ECO:0000256" key="2">
    <source>
        <dbReference type="ARBA" id="ARBA00023002"/>
    </source>
</evidence>
<feature type="domain" description="GFO/IDH/MocA-like oxidoreductase" evidence="4">
    <location>
        <begin position="140"/>
        <end position="256"/>
    </location>
</feature>
<dbReference type="InterPro" id="IPR051317">
    <property type="entry name" value="Gfo/Idh/MocA_oxidoreduct"/>
</dbReference>
<protein>
    <submittedName>
        <fullName evidence="5">Gfo/Idh/MocA family oxidoreductase</fullName>
    </submittedName>
</protein>
<dbReference type="Gene3D" id="3.30.360.10">
    <property type="entry name" value="Dihydrodipicolinate Reductase, domain 2"/>
    <property type="match status" value="1"/>
</dbReference>
<sequence>MRRVFLVVASGELGWSVMGTGTIAAEHMVTAIRAIGQVPLWVVSRRRQDARHFAGDLGIPQATTDLRSVWKDPSVRFAYVSASRRRRQHYICAAAAAGRHILCDGPIAEDSRTAAGLVHVCREAEVRLVVNQPFRASTIHQTMKRLIGEGEVGTVQSTLIIRGGPYQPAPTRRNLCQDGDRRIHLDASTDDIDLARFLTGMEPIEAVALTRSREEPPDHLAYAIRMSDGSALQVHESFRTADIESLVLVAGDRGVLAANGTLNGRGAATLQRRLNGRNELIPVRDRDLPLVTIEGFASAENGGPSWLASGEDSVAALRTAEAVAMSARKGRPMGIQLQAFPGHGLTGRAAENSR</sequence>
<dbReference type="SUPFAM" id="SSF55347">
    <property type="entry name" value="Glyceraldehyde-3-phosphate dehydrogenase-like, C-terminal domain"/>
    <property type="match status" value="1"/>
</dbReference>
<dbReference type="PANTHER" id="PTHR43708">
    <property type="entry name" value="CONSERVED EXPRESSED OXIDOREDUCTASE (EUROFUNG)"/>
    <property type="match status" value="1"/>
</dbReference>
<dbReference type="Gene3D" id="3.40.50.720">
    <property type="entry name" value="NAD(P)-binding Rossmann-like Domain"/>
    <property type="match status" value="1"/>
</dbReference>
<dbReference type="InterPro" id="IPR000683">
    <property type="entry name" value="Gfo/Idh/MocA-like_OxRdtase_N"/>
</dbReference>
<dbReference type="EMBL" id="VTTN01000007">
    <property type="protein sequence ID" value="KAA0595013.1"/>
    <property type="molecule type" value="Genomic_DNA"/>
</dbReference>
<name>A0A5A9GKY2_AZOLI</name>
<dbReference type="SUPFAM" id="SSF51735">
    <property type="entry name" value="NAD(P)-binding Rossmann-fold domains"/>
    <property type="match status" value="1"/>
</dbReference>
<reference evidence="5 6" key="1">
    <citation type="submission" date="2019-08" db="EMBL/GenBank/DDBJ databases">
        <authorList>
            <person name="Grouzdev D."/>
            <person name="Tikhonova E."/>
            <person name="Kravchenko I."/>
        </authorList>
    </citation>
    <scope>NUCLEOTIDE SEQUENCE [LARGE SCALE GENOMIC DNA]</scope>
    <source>
        <strain evidence="5 6">59b</strain>
    </source>
</reference>
<dbReference type="Pfam" id="PF01408">
    <property type="entry name" value="GFO_IDH_MocA"/>
    <property type="match status" value="1"/>
</dbReference>
<evidence type="ECO:0000313" key="5">
    <source>
        <dbReference type="EMBL" id="KAA0595013.1"/>
    </source>
</evidence>
<gene>
    <name evidence="5" type="ORF">FZ942_18870</name>
</gene>
<dbReference type="AlphaFoldDB" id="A0A5A9GKY2"/>
<dbReference type="PANTHER" id="PTHR43708:SF5">
    <property type="entry name" value="CONSERVED EXPRESSED OXIDOREDUCTASE (EUROFUNG)-RELATED"/>
    <property type="match status" value="1"/>
</dbReference>
<evidence type="ECO:0000259" key="4">
    <source>
        <dbReference type="Pfam" id="PF22725"/>
    </source>
</evidence>
<comment type="similarity">
    <text evidence="1">Belongs to the Gfo/Idh/MocA family.</text>
</comment>
<evidence type="ECO:0000313" key="6">
    <source>
        <dbReference type="Proteomes" id="UP000324927"/>
    </source>
</evidence>